<evidence type="ECO:0000313" key="1">
    <source>
        <dbReference type="Proteomes" id="UP000887576"/>
    </source>
</evidence>
<evidence type="ECO:0000313" key="2">
    <source>
        <dbReference type="WBParaSite" id="JU765_v2.g286.t1"/>
    </source>
</evidence>
<name>A0AC34R2Y5_9BILA</name>
<protein>
    <submittedName>
        <fullName evidence="2">Mitochondrial phosphate carrier protein</fullName>
    </submittedName>
</protein>
<proteinExistence type="predicted"/>
<dbReference type="WBParaSite" id="JU765_v2.g286.t1">
    <property type="protein sequence ID" value="JU765_v2.g286.t1"/>
    <property type="gene ID" value="JU765_v2.g286"/>
</dbReference>
<accession>A0AC34R2Y5</accession>
<dbReference type="Proteomes" id="UP000887576">
    <property type="component" value="Unplaced"/>
</dbReference>
<organism evidence="1 2">
    <name type="scientific">Panagrolaimus sp. JU765</name>
    <dbReference type="NCBI Taxonomy" id="591449"/>
    <lineage>
        <taxon>Eukaryota</taxon>
        <taxon>Metazoa</taxon>
        <taxon>Ecdysozoa</taxon>
        <taxon>Nematoda</taxon>
        <taxon>Chromadorea</taxon>
        <taxon>Rhabditida</taxon>
        <taxon>Tylenchina</taxon>
        <taxon>Panagrolaimomorpha</taxon>
        <taxon>Panagrolaimoidea</taxon>
        <taxon>Panagrolaimidae</taxon>
        <taxon>Panagrolaimus</taxon>
    </lineage>
</organism>
<reference evidence="2" key="1">
    <citation type="submission" date="2022-11" db="UniProtKB">
        <authorList>
            <consortium name="WormBaseParasite"/>
        </authorList>
    </citation>
    <scope>IDENTIFICATION</scope>
</reference>
<sequence length="141" mass="15064">MASDLRSQKPDIQTRNIPPGLEPTVDVPQILNYHRKMQTKAGTQKECSGQVASSKTANEIKIGTLNYVVVCGFAGTLVAGGSHLLSTPLDVIKCRIQANSGKYPNFGAALKKTVAEEGIRGLVRGWAPTFIGYGAQGFAKF</sequence>